<reference evidence="2 3" key="1">
    <citation type="journal article" date="2018" name="Sci. Rep.">
        <title>Comparative analysis of the Pocillopora damicornis genome highlights role of immune system in coral evolution.</title>
        <authorList>
            <person name="Cunning R."/>
            <person name="Bay R.A."/>
            <person name="Gillette P."/>
            <person name="Baker A.C."/>
            <person name="Traylor-Knowles N."/>
        </authorList>
    </citation>
    <scope>NUCLEOTIDE SEQUENCE [LARGE SCALE GENOMIC DNA]</scope>
    <source>
        <strain evidence="2">RSMAS</strain>
        <tissue evidence="2">Whole animal</tissue>
    </source>
</reference>
<evidence type="ECO:0000313" key="2">
    <source>
        <dbReference type="EMBL" id="RMX57731.1"/>
    </source>
</evidence>
<dbReference type="InterPro" id="IPR032727">
    <property type="entry name" value="CLAMP"/>
</dbReference>
<proteinExistence type="predicted"/>
<dbReference type="PANTHER" id="PTHR28457">
    <property type="entry name" value="COILED-COIL DOMAIN-CONTAINING PROTEIN 189"/>
    <property type="match status" value="1"/>
</dbReference>
<evidence type="ECO:0008006" key="4">
    <source>
        <dbReference type="Google" id="ProtNLM"/>
    </source>
</evidence>
<feature type="compositionally biased region" description="Basic and acidic residues" evidence="1">
    <location>
        <begin position="13"/>
        <end position="29"/>
    </location>
</feature>
<feature type="region of interest" description="Disordered" evidence="1">
    <location>
        <begin position="1"/>
        <end position="44"/>
    </location>
</feature>
<evidence type="ECO:0000313" key="3">
    <source>
        <dbReference type="Proteomes" id="UP000275408"/>
    </source>
</evidence>
<dbReference type="Pfam" id="PF14769">
    <property type="entry name" value="CLAMP"/>
    <property type="match status" value="1"/>
</dbReference>
<gene>
    <name evidence="2" type="ORF">pdam_00004990</name>
</gene>
<name>A0A3M6UVQ1_POCDA</name>
<feature type="region of interest" description="Disordered" evidence="1">
    <location>
        <begin position="228"/>
        <end position="273"/>
    </location>
</feature>
<feature type="compositionally biased region" description="Basic and acidic residues" evidence="1">
    <location>
        <begin position="243"/>
        <end position="263"/>
    </location>
</feature>
<dbReference type="STRING" id="46731.A0A3M6UVQ1"/>
<dbReference type="EMBL" id="RCHS01000623">
    <property type="protein sequence ID" value="RMX57731.1"/>
    <property type="molecule type" value="Genomic_DNA"/>
</dbReference>
<sequence length="319" mass="36249">MAEKKSRSAIRIKSSERERKKSAAKRDSATNRNKGQSVSEEEEKESLAWKVLSEEQTQSLKELTVHELEAKLAEVLSIENYHISLPEACVLDHYVAGFWFAKEQNFTLQQISAFFTLLKEMLDNIKEKQFSLVDSIQKFKSLLAGIGVENCPLNGGLECFDVNQAKLITDYFTDSLFQHYKLYQFLFTQEPQEEVVITELEVEVPPLASIPFPPPLDEGMTEEMWREHVMTPPQSPQPEEQTEGEKEQSGQEAHSDNVAHSKDQTAQNILSSIEPTQVKNIVKKVADEVLGNFQVAEVEVRLKERETVLAAKIGKLQPR</sequence>
<protein>
    <recommendedName>
        <fullName evidence="4">Ciliary-associated calcium-binding coiled-coil protein 1</fullName>
    </recommendedName>
</protein>
<dbReference type="OrthoDB" id="2126027at2759"/>
<accession>A0A3M6UVQ1</accession>
<dbReference type="AlphaFoldDB" id="A0A3M6UVQ1"/>
<comment type="caution">
    <text evidence="2">The sequence shown here is derived from an EMBL/GenBank/DDBJ whole genome shotgun (WGS) entry which is preliminary data.</text>
</comment>
<dbReference type="Proteomes" id="UP000275408">
    <property type="component" value="Unassembled WGS sequence"/>
</dbReference>
<dbReference type="PANTHER" id="PTHR28457:SF3">
    <property type="entry name" value="CILIARY-ASSOCIATED CALCIUM-BINDING COILED-COIL PROTEIN 1"/>
    <property type="match status" value="1"/>
</dbReference>
<organism evidence="2 3">
    <name type="scientific">Pocillopora damicornis</name>
    <name type="common">Cauliflower coral</name>
    <name type="synonym">Millepora damicornis</name>
    <dbReference type="NCBI Taxonomy" id="46731"/>
    <lineage>
        <taxon>Eukaryota</taxon>
        <taxon>Metazoa</taxon>
        <taxon>Cnidaria</taxon>
        <taxon>Anthozoa</taxon>
        <taxon>Hexacorallia</taxon>
        <taxon>Scleractinia</taxon>
        <taxon>Astrocoeniina</taxon>
        <taxon>Pocilloporidae</taxon>
        <taxon>Pocillopora</taxon>
    </lineage>
</organism>
<keyword evidence="3" id="KW-1185">Reference proteome</keyword>
<feature type="compositionally biased region" description="Polar residues" evidence="1">
    <location>
        <begin position="264"/>
        <end position="273"/>
    </location>
</feature>
<evidence type="ECO:0000256" key="1">
    <source>
        <dbReference type="SAM" id="MobiDB-lite"/>
    </source>
</evidence>